<dbReference type="Proteomes" id="UP000010482">
    <property type="component" value="Chromosome"/>
</dbReference>
<sequence>MRLLARKIDYKFLQAVLITTLFIALGFILEENMGRVNEVDILTFSRQQINPQWLQEDWYYNLPAGYRTPFVLIFGSLATQFGLLFTSIVGRFFGYFLLAIGLTFLAKQIQSTLLTLLLGMTLFLYVKNDQGLVAGEWLTRGIEPKVIAYSFLFIGFGFLLKRFYIWMALFLGLATTFHILVGGWSVLAVIVFLLLRDRSSFAEFPNNVCMGLAYFLATLPAIPHIIKQLTLDVPNTIDVSPSFIYVYLRNPHHLNPLSWSNDWWWELLIYLPIFSLVLVFMSRQRKRLSSQHFDLAILAGTLMIPFWLGLIVSPFDQEGKFLQYYPFRVGDVLFPLITSFLLISALEKGSKGIAKKIFIFLGIAVLTVTCVIQGQDFYETFIELKNFPSNPQSVNQEWKEMCYWIKENTPKDSVFISHPVDGVSFSWLSERGTIAKYKLMPPSSLPVLEWYQRLNDLSGDINPWQTQGKRNLNKDDFATAMSEGYQGLTTKQVDTLMVKYKANYAVTNAQHKLNFPIIHKNSRYLLYQKK</sequence>
<evidence type="ECO:0000256" key="1">
    <source>
        <dbReference type="SAM" id="Phobius"/>
    </source>
</evidence>
<dbReference type="Pfam" id="PF20604">
    <property type="entry name" value="DUF6798"/>
    <property type="match status" value="1"/>
</dbReference>
<proteinExistence type="predicted"/>
<feature type="transmembrane region" description="Helical" evidence="1">
    <location>
        <begin position="12"/>
        <end position="29"/>
    </location>
</feature>
<dbReference type="EMBL" id="CP003944">
    <property type="protein sequence ID" value="AFZ52100.1"/>
    <property type="molecule type" value="Genomic_DNA"/>
</dbReference>
<feature type="transmembrane region" description="Helical" evidence="1">
    <location>
        <begin position="293"/>
        <end position="313"/>
    </location>
</feature>
<protein>
    <recommendedName>
        <fullName evidence="2">DUF6798 domain-containing protein</fullName>
    </recommendedName>
</protein>
<keyword evidence="1" id="KW-1133">Transmembrane helix</keyword>
<keyword evidence="4" id="KW-1185">Reference proteome</keyword>
<evidence type="ECO:0000259" key="2">
    <source>
        <dbReference type="Pfam" id="PF20604"/>
    </source>
</evidence>
<keyword evidence="1" id="KW-0472">Membrane</keyword>
<name>K9Z0I6_DACS8</name>
<organism evidence="3 4">
    <name type="scientific">Dactylococcopsis salina (strain PCC 8305)</name>
    <name type="common">Myxobactron salinum</name>
    <dbReference type="NCBI Taxonomy" id="13035"/>
    <lineage>
        <taxon>Bacteria</taxon>
        <taxon>Bacillati</taxon>
        <taxon>Cyanobacteriota</taxon>
        <taxon>Cyanophyceae</taxon>
        <taxon>Nodosilineales</taxon>
        <taxon>Cymatolegaceae</taxon>
        <taxon>Dactylococcopsis</taxon>
    </lineage>
</organism>
<dbReference type="RefSeq" id="WP_015231074.1">
    <property type="nucleotide sequence ID" value="NC_019780.1"/>
</dbReference>
<dbReference type="InterPro" id="IPR046477">
    <property type="entry name" value="DUF6798"/>
</dbReference>
<reference evidence="3" key="1">
    <citation type="submission" date="2012-04" db="EMBL/GenBank/DDBJ databases">
        <title>Finished genome of Dactylococcopsis salina PCC 8305.</title>
        <authorList>
            <consortium name="US DOE Joint Genome Institute"/>
            <person name="Gugger M."/>
            <person name="Coursin T."/>
            <person name="Rippka R."/>
            <person name="Tandeau De Marsac N."/>
            <person name="Huntemann M."/>
            <person name="Wei C.-L."/>
            <person name="Han J."/>
            <person name="Detter J.C."/>
            <person name="Han C."/>
            <person name="Tapia R."/>
            <person name="Daligault H."/>
            <person name="Chen A."/>
            <person name="Krypides N."/>
            <person name="Mavromatis K."/>
            <person name="Markowitz V."/>
            <person name="Szeto E."/>
            <person name="Ivanova N."/>
            <person name="Ovchinnikova G."/>
            <person name="Pagani I."/>
            <person name="Pati A."/>
            <person name="Goodwin L."/>
            <person name="Peters L."/>
            <person name="Pitluck S."/>
            <person name="Woyke T."/>
            <person name="Kerfeld C."/>
        </authorList>
    </citation>
    <scope>NUCLEOTIDE SEQUENCE [LARGE SCALE GENOMIC DNA]</scope>
    <source>
        <strain evidence="3">PCC 8305</strain>
    </source>
</reference>
<dbReference type="AlphaFoldDB" id="K9Z0I6"/>
<evidence type="ECO:0000313" key="3">
    <source>
        <dbReference type="EMBL" id="AFZ52100.1"/>
    </source>
</evidence>
<feature type="transmembrane region" description="Helical" evidence="1">
    <location>
        <begin position="357"/>
        <end position="374"/>
    </location>
</feature>
<dbReference type="KEGG" id="dsl:Dacsa_3620"/>
<feature type="transmembrane region" description="Helical" evidence="1">
    <location>
        <begin position="263"/>
        <end position="281"/>
    </location>
</feature>
<feature type="transmembrane region" description="Helical" evidence="1">
    <location>
        <begin position="207"/>
        <end position="226"/>
    </location>
</feature>
<feature type="transmembrane region" description="Helical" evidence="1">
    <location>
        <begin position="95"/>
        <end position="125"/>
    </location>
</feature>
<feature type="transmembrane region" description="Helical" evidence="1">
    <location>
        <begin position="325"/>
        <end position="345"/>
    </location>
</feature>
<feature type="domain" description="DUF6798" evidence="2">
    <location>
        <begin position="396"/>
        <end position="457"/>
    </location>
</feature>
<dbReference type="HOGENOM" id="CLU_488175_0_0_3"/>
<accession>K9Z0I6</accession>
<dbReference type="eggNOG" id="ENOG502Z8Y1">
    <property type="taxonomic scope" value="Bacteria"/>
</dbReference>
<feature type="transmembrane region" description="Helical" evidence="1">
    <location>
        <begin position="146"/>
        <end position="164"/>
    </location>
</feature>
<evidence type="ECO:0000313" key="4">
    <source>
        <dbReference type="Proteomes" id="UP000010482"/>
    </source>
</evidence>
<dbReference type="OrthoDB" id="476064at2"/>
<feature type="transmembrane region" description="Helical" evidence="1">
    <location>
        <begin position="170"/>
        <end position="195"/>
    </location>
</feature>
<feature type="transmembrane region" description="Helical" evidence="1">
    <location>
        <begin position="70"/>
        <end position="89"/>
    </location>
</feature>
<gene>
    <name evidence="3" type="ORF">Dacsa_3620</name>
</gene>
<keyword evidence="1" id="KW-0812">Transmembrane</keyword>
<dbReference type="PATRIC" id="fig|13035.3.peg.4101"/>